<dbReference type="GO" id="GO:0071011">
    <property type="term" value="C:precatalytic spliceosome"/>
    <property type="evidence" value="ECO:0007669"/>
    <property type="project" value="TreeGrafter"/>
</dbReference>
<reference evidence="3" key="1">
    <citation type="journal article" date="2020" name="Stud. Mycol.">
        <title>101 Dothideomycetes genomes: a test case for predicting lifestyles and emergence of pathogens.</title>
        <authorList>
            <person name="Haridas S."/>
            <person name="Albert R."/>
            <person name="Binder M."/>
            <person name="Bloem J."/>
            <person name="Labutti K."/>
            <person name="Salamov A."/>
            <person name="Andreopoulos B."/>
            <person name="Baker S."/>
            <person name="Barry K."/>
            <person name="Bills G."/>
            <person name="Bluhm B."/>
            <person name="Cannon C."/>
            <person name="Castanera R."/>
            <person name="Culley D."/>
            <person name="Daum C."/>
            <person name="Ezra D."/>
            <person name="Gonzalez J."/>
            <person name="Henrissat B."/>
            <person name="Kuo A."/>
            <person name="Liang C."/>
            <person name="Lipzen A."/>
            <person name="Lutzoni F."/>
            <person name="Magnuson J."/>
            <person name="Mondo S."/>
            <person name="Nolan M."/>
            <person name="Ohm R."/>
            <person name="Pangilinan J."/>
            <person name="Park H.-J."/>
            <person name="Ramirez L."/>
            <person name="Alfaro M."/>
            <person name="Sun H."/>
            <person name="Tritt A."/>
            <person name="Yoshinaga Y."/>
            <person name="Zwiers L.-H."/>
            <person name="Turgeon B."/>
            <person name="Goodwin S."/>
            <person name="Spatafora J."/>
            <person name="Crous P."/>
            <person name="Grigoriev I."/>
        </authorList>
    </citation>
    <scope>NUCLEOTIDE SEQUENCE</scope>
    <source>
        <strain evidence="3">CBS 125425</strain>
    </source>
</reference>
<feature type="domain" description="G-patch" evidence="2">
    <location>
        <begin position="419"/>
        <end position="453"/>
    </location>
</feature>
<feature type="compositionally biased region" description="Basic and acidic residues" evidence="1">
    <location>
        <begin position="212"/>
        <end position="225"/>
    </location>
</feature>
<dbReference type="Proteomes" id="UP000799444">
    <property type="component" value="Unassembled WGS sequence"/>
</dbReference>
<feature type="region of interest" description="Disordered" evidence="1">
    <location>
        <begin position="143"/>
        <end position="400"/>
    </location>
</feature>
<feature type="region of interest" description="Disordered" evidence="1">
    <location>
        <begin position="1"/>
        <end position="120"/>
    </location>
</feature>
<evidence type="ECO:0000313" key="4">
    <source>
        <dbReference type="Proteomes" id="UP000799444"/>
    </source>
</evidence>
<evidence type="ECO:0000256" key="1">
    <source>
        <dbReference type="SAM" id="MobiDB-lite"/>
    </source>
</evidence>
<dbReference type="PROSITE" id="PS50174">
    <property type="entry name" value="G_PATCH"/>
    <property type="match status" value="1"/>
</dbReference>
<dbReference type="InterPro" id="IPR012677">
    <property type="entry name" value="Nucleotide-bd_a/b_plait_sf"/>
</dbReference>
<dbReference type="OrthoDB" id="5411533at2759"/>
<feature type="compositionally biased region" description="Low complexity" evidence="1">
    <location>
        <begin position="71"/>
        <end position="84"/>
    </location>
</feature>
<evidence type="ECO:0000259" key="2">
    <source>
        <dbReference type="PROSITE" id="PS50174"/>
    </source>
</evidence>
<dbReference type="GO" id="GO:0003676">
    <property type="term" value="F:nucleic acid binding"/>
    <property type="evidence" value="ECO:0007669"/>
    <property type="project" value="InterPro"/>
</dbReference>
<accession>A0A9P4RB23</accession>
<keyword evidence="4" id="KW-1185">Reference proteome</keyword>
<feature type="compositionally biased region" description="Basic and acidic residues" evidence="1">
    <location>
        <begin position="97"/>
        <end position="113"/>
    </location>
</feature>
<protein>
    <recommendedName>
        <fullName evidence="2">G-patch domain-containing protein</fullName>
    </recommendedName>
</protein>
<proteinExistence type="predicted"/>
<feature type="compositionally biased region" description="Basic and acidic residues" evidence="1">
    <location>
        <begin position="373"/>
        <end position="395"/>
    </location>
</feature>
<dbReference type="EMBL" id="ML996099">
    <property type="protein sequence ID" value="KAF2740665.1"/>
    <property type="molecule type" value="Genomic_DNA"/>
</dbReference>
<feature type="compositionally biased region" description="Pro residues" evidence="1">
    <location>
        <begin position="298"/>
        <end position="313"/>
    </location>
</feature>
<dbReference type="InterPro" id="IPR040052">
    <property type="entry name" value="RBM17"/>
</dbReference>
<dbReference type="PANTHER" id="PTHR13288">
    <property type="entry name" value="SPLICING FACTOR 45 SPF45"/>
    <property type="match status" value="1"/>
</dbReference>
<dbReference type="GO" id="GO:0045292">
    <property type="term" value="P:mRNA cis splicing, via spliceosome"/>
    <property type="evidence" value="ECO:0007669"/>
    <property type="project" value="InterPro"/>
</dbReference>
<dbReference type="AlphaFoldDB" id="A0A9P4RB23"/>
<sequence>MAGSSTDRPPPVGGSLPNPYADLLGLPTEAPAPDPQPATEEKKSIPILFTPTQIKRPAQPKKKGIPHIARPRAMMPASAPNRPAGSAQPSLDFFRSTAEEDAHNTEMARERKKLEKKMKKERKIYTKIHGYWDPKATYALRQDQPAVKRSKGPLSTPLKQFRERGLYEHGNRIFDNMIRKRQGLPEIVSDDEKDSGPDSGPEIPGGYTEPAEPPKPKFEIPKEQTADEAYAARLALSGRAGEAVPAIEESDSDSDSDDRKQDTMENGAAATMIPADNASIAVDSPSPSPGPSSRGSRTPPPGLGHPHAMPPPMYSGHMEYPPPPPELDAPGPPPPPPGHDTYIPPPPPPPPPTPPPKPRNSHIISGAPVMYDLSKKEETKDEKPAEKRRATDELKAPLSKKAKAAAYKRAAQADTGPKFASKVHAMMAKMGHKEGQGLGAQQNGITSALSVKVGRNIGSERIIGDIKGGDRAMAPPPDMFGAHSDVIVVDGCIDGVDLDADMERDDGGVRQEIGTVFSQRFSDVERVLLGPGTSATTVYIKFKDKNSAVNAVNRIYEKDFEFQGRALTARHYDEKKFAFGVYDH</sequence>
<organism evidence="3 4">
    <name type="scientific">Polyplosphaeria fusca</name>
    <dbReference type="NCBI Taxonomy" id="682080"/>
    <lineage>
        <taxon>Eukaryota</taxon>
        <taxon>Fungi</taxon>
        <taxon>Dikarya</taxon>
        <taxon>Ascomycota</taxon>
        <taxon>Pezizomycotina</taxon>
        <taxon>Dothideomycetes</taxon>
        <taxon>Pleosporomycetidae</taxon>
        <taxon>Pleosporales</taxon>
        <taxon>Tetraplosphaeriaceae</taxon>
        <taxon>Polyplosphaeria</taxon>
    </lineage>
</organism>
<evidence type="ECO:0000313" key="3">
    <source>
        <dbReference type="EMBL" id="KAF2740665.1"/>
    </source>
</evidence>
<dbReference type="SMART" id="SM00443">
    <property type="entry name" value="G_patch"/>
    <property type="match status" value="1"/>
</dbReference>
<name>A0A9P4RB23_9PLEO</name>
<feature type="compositionally biased region" description="Basic and acidic residues" evidence="1">
    <location>
        <begin position="160"/>
        <end position="172"/>
    </location>
</feature>
<comment type="caution">
    <text evidence="3">The sequence shown here is derived from an EMBL/GenBank/DDBJ whole genome shotgun (WGS) entry which is preliminary data.</text>
</comment>
<dbReference type="InterPro" id="IPR000467">
    <property type="entry name" value="G_patch_dom"/>
</dbReference>
<dbReference type="PANTHER" id="PTHR13288:SF8">
    <property type="entry name" value="SPLICING FACTOR 45"/>
    <property type="match status" value="1"/>
</dbReference>
<dbReference type="Pfam" id="PF01585">
    <property type="entry name" value="G-patch"/>
    <property type="match status" value="1"/>
</dbReference>
<gene>
    <name evidence="3" type="ORF">EJ04DRAFT_548213</name>
</gene>
<feature type="compositionally biased region" description="Pro residues" evidence="1">
    <location>
        <begin position="320"/>
        <end position="358"/>
    </location>
</feature>
<dbReference type="Gene3D" id="3.30.70.330">
    <property type="match status" value="1"/>
</dbReference>